<dbReference type="Pfam" id="PF00202">
    <property type="entry name" value="Aminotran_3"/>
    <property type="match status" value="1"/>
</dbReference>
<evidence type="ECO:0000256" key="7">
    <source>
        <dbReference type="ARBA" id="ARBA00023244"/>
    </source>
</evidence>
<keyword evidence="7 8" id="KW-0627">Porphyrin biosynthesis</keyword>
<evidence type="ECO:0000256" key="8">
    <source>
        <dbReference type="HAMAP-Rule" id="MF_00375"/>
    </source>
</evidence>
<organism evidence="9 10">
    <name type="scientific">Ferrithrix thermotolerans DSM 19514</name>
    <dbReference type="NCBI Taxonomy" id="1121881"/>
    <lineage>
        <taxon>Bacteria</taxon>
        <taxon>Bacillati</taxon>
        <taxon>Actinomycetota</taxon>
        <taxon>Acidimicrobiia</taxon>
        <taxon>Acidimicrobiales</taxon>
        <taxon>Acidimicrobiaceae</taxon>
        <taxon>Ferrithrix</taxon>
    </lineage>
</organism>
<keyword evidence="6 8" id="KW-0413">Isomerase</keyword>
<dbReference type="PANTHER" id="PTHR43713:SF3">
    <property type="entry name" value="GLUTAMATE-1-SEMIALDEHYDE 2,1-AMINOMUTASE 1, CHLOROPLASTIC-RELATED"/>
    <property type="match status" value="1"/>
</dbReference>
<protein>
    <recommendedName>
        <fullName evidence="8">Glutamate-1-semialdehyde 2,1-aminomutase</fullName>
        <shortName evidence="8">GSA</shortName>
        <ecNumber evidence="8">5.4.3.8</ecNumber>
    </recommendedName>
    <alternativeName>
        <fullName evidence="8">Glutamate-1-semialdehyde aminotransferase</fullName>
        <shortName evidence="8">GSA-AT</shortName>
    </alternativeName>
</protein>
<evidence type="ECO:0000256" key="3">
    <source>
        <dbReference type="ARBA" id="ARBA00004819"/>
    </source>
</evidence>
<dbReference type="GO" id="GO:0042286">
    <property type="term" value="F:glutamate-1-semialdehyde 2,1-aminomutase activity"/>
    <property type="evidence" value="ECO:0007669"/>
    <property type="project" value="UniProtKB-UniRule"/>
</dbReference>
<gene>
    <name evidence="8" type="primary">hemL</name>
    <name evidence="9" type="ORF">SAMN02745225_00319</name>
</gene>
<dbReference type="GO" id="GO:0005737">
    <property type="term" value="C:cytoplasm"/>
    <property type="evidence" value="ECO:0007669"/>
    <property type="project" value="UniProtKB-SubCell"/>
</dbReference>
<evidence type="ECO:0000256" key="1">
    <source>
        <dbReference type="ARBA" id="ARBA00001579"/>
    </source>
</evidence>
<dbReference type="InterPro" id="IPR004639">
    <property type="entry name" value="4pyrrol_synth_GluAld_NH2Trfase"/>
</dbReference>
<evidence type="ECO:0000256" key="2">
    <source>
        <dbReference type="ARBA" id="ARBA00001933"/>
    </source>
</evidence>
<dbReference type="InterPro" id="IPR015424">
    <property type="entry name" value="PyrdxlP-dep_Trfase"/>
</dbReference>
<dbReference type="FunFam" id="3.40.640.10:FF:000021">
    <property type="entry name" value="Glutamate-1-semialdehyde 2,1-aminomutase"/>
    <property type="match status" value="1"/>
</dbReference>
<dbReference type="Gene3D" id="3.40.640.10">
    <property type="entry name" value="Type I PLP-dependent aspartate aminotransferase-like (Major domain)"/>
    <property type="match status" value="1"/>
</dbReference>
<dbReference type="NCBIfam" id="TIGR00713">
    <property type="entry name" value="hemL"/>
    <property type="match status" value="1"/>
</dbReference>
<evidence type="ECO:0000256" key="6">
    <source>
        <dbReference type="ARBA" id="ARBA00023235"/>
    </source>
</evidence>
<dbReference type="AlphaFoldDB" id="A0A1M4SP93"/>
<comment type="cofactor">
    <cofactor evidence="2 8">
        <name>pyridoxal 5'-phosphate</name>
        <dbReference type="ChEBI" id="CHEBI:597326"/>
    </cofactor>
</comment>
<dbReference type="RefSeq" id="WP_072788066.1">
    <property type="nucleotide sequence ID" value="NZ_FQUL01000003.1"/>
</dbReference>
<reference evidence="10" key="1">
    <citation type="submission" date="2016-11" db="EMBL/GenBank/DDBJ databases">
        <authorList>
            <person name="Varghese N."/>
            <person name="Submissions S."/>
        </authorList>
    </citation>
    <scope>NUCLEOTIDE SEQUENCE [LARGE SCALE GENOMIC DNA]</scope>
    <source>
        <strain evidence="10">DSM 19514</strain>
    </source>
</reference>
<dbReference type="GO" id="GO:0030170">
    <property type="term" value="F:pyridoxal phosphate binding"/>
    <property type="evidence" value="ECO:0007669"/>
    <property type="project" value="InterPro"/>
</dbReference>
<keyword evidence="5 8" id="KW-0663">Pyridoxal phosphate</keyword>
<dbReference type="InterPro" id="IPR005814">
    <property type="entry name" value="Aminotrans_3"/>
</dbReference>
<dbReference type="PROSITE" id="PS00600">
    <property type="entry name" value="AA_TRANSFER_CLASS_3"/>
    <property type="match status" value="1"/>
</dbReference>
<proteinExistence type="inferred from homology"/>
<sequence length="429" mass="45592">MNDTNLQMWKRAVKVIPGGVNSPVRSFVSVGGTPYFVQRAKGAYVYDLNGRRYIDYVQSYGASILGHADSRVTVAVSRAAELGTTYGAPTEGEVLLAEEVVERVRSVEMVRLVSSGTEATMTALRLARGVTGRNKVVKFDGCYHGHSDQLLASAGSGVASLGLAGSVGVSANAVSDTLVVPYNQVPVLDDETACVIVEPVAANMGLIPPQEGFLSGLRRECDRVGALLIFDEVITGFRVAKGGVSDLFDVDADLYCFGKVMGGGLPIGALAGRSEIMRQLAPTGPVYQAGTLSGNPVATAAGLTVLRALDENSYSMLEGRSKYLAEGLEKVISEAGFDVQIHRFGPLLSIFFGDLTVTDYLSAKKSVALGAYPYFFHAMLQRGVALAPGPYEVMFPSLAHSWDDIELSVDLASAAANQAFTEWSDRKPL</sequence>
<dbReference type="NCBIfam" id="NF000818">
    <property type="entry name" value="PRK00062.1"/>
    <property type="match status" value="1"/>
</dbReference>
<evidence type="ECO:0000256" key="4">
    <source>
        <dbReference type="ARBA" id="ARBA00008981"/>
    </source>
</evidence>
<evidence type="ECO:0000313" key="10">
    <source>
        <dbReference type="Proteomes" id="UP000184295"/>
    </source>
</evidence>
<dbReference type="Gene3D" id="3.90.1150.10">
    <property type="entry name" value="Aspartate Aminotransferase, domain 1"/>
    <property type="match status" value="1"/>
</dbReference>
<keyword evidence="8" id="KW-0963">Cytoplasm</keyword>
<dbReference type="SUPFAM" id="SSF53383">
    <property type="entry name" value="PLP-dependent transferases"/>
    <property type="match status" value="1"/>
</dbReference>
<dbReference type="STRING" id="1121881.SAMN02745225_00319"/>
<comment type="pathway">
    <text evidence="3">Porphyrin-containing compound metabolism; protoporphyrin-IX biosynthesis; 5-aminolevulinate from L-glutamyl-tRNA(Glu): step 2/2.</text>
</comment>
<name>A0A1M4SP93_9ACTN</name>
<dbReference type="InterPro" id="IPR015422">
    <property type="entry name" value="PyrdxlP-dep_Trfase_small"/>
</dbReference>
<dbReference type="InterPro" id="IPR015421">
    <property type="entry name" value="PyrdxlP-dep_Trfase_major"/>
</dbReference>
<dbReference type="HAMAP" id="MF_00375">
    <property type="entry name" value="HemL_aminotrans_3"/>
    <property type="match status" value="1"/>
</dbReference>
<dbReference type="PANTHER" id="PTHR43713">
    <property type="entry name" value="GLUTAMATE-1-SEMIALDEHYDE 2,1-AMINOMUTASE"/>
    <property type="match status" value="1"/>
</dbReference>
<comment type="similarity">
    <text evidence="4 8">Belongs to the class-III pyridoxal-phosphate-dependent aminotransferase family. HemL subfamily.</text>
</comment>
<dbReference type="Proteomes" id="UP000184295">
    <property type="component" value="Unassembled WGS sequence"/>
</dbReference>
<dbReference type="EC" id="5.4.3.8" evidence="8"/>
<dbReference type="EMBL" id="FQUL01000003">
    <property type="protein sequence ID" value="SHE34040.1"/>
    <property type="molecule type" value="Genomic_DNA"/>
</dbReference>
<dbReference type="UniPathway" id="UPA00251">
    <property type="reaction ID" value="UER00317"/>
</dbReference>
<evidence type="ECO:0000256" key="5">
    <source>
        <dbReference type="ARBA" id="ARBA00022898"/>
    </source>
</evidence>
<accession>A0A1M4SP93</accession>
<comment type="catalytic activity">
    <reaction evidence="1 8">
        <text>(S)-4-amino-5-oxopentanoate = 5-aminolevulinate</text>
        <dbReference type="Rhea" id="RHEA:14265"/>
        <dbReference type="ChEBI" id="CHEBI:57501"/>
        <dbReference type="ChEBI" id="CHEBI:356416"/>
        <dbReference type="EC" id="5.4.3.8"/>
    </reaction>
</comment>
<comment type="subunit">
    <text evidence="8">Homodimer.</text>
</comment>
<feature type="modified residue" description="N6-(pyridoxal phosphate)lysine" evidence="8">
    <location>
        <position position="259"/>
    </location>
</feature>
<dbReference type="GO" id="GO:0006782">
    <property type="term" value="P:protoporphyrinogen IX biosynthetic process"/>
    <property type="evidence" value="ECO:0007669"/>
    <property type="project" value="UniProtKB-UniRule"/>
</dbReference>
<comment type="subcellular location">
    <subcellularLocation>
        <location evidence="8">Cytoplasm</location>
    </subcellularLocation>
</comment>
<dbReference type="CDD" id="cd00610">
    <property type="entry name" value="OAT_like"/>
    <property type="match status" value="1"/>
</dbReference>
<dbReference type="InterPro" id="IPR049704">
    <property type="entry name" value="Aminotrans_3_PPA_site"/>
</dbReference>
<evidence type="ECO:0000313" key="9">
    <source>
        <dbReference type="EMBL" id="SHE34040.1"/>
    </source>
</evidence>
<dbReference type="GO" id="GO:0008483">
    <property type="term" value="F:transaminase activity"/>
    <property type="evidence" value="ECO:0007669"/>
    <property type="project" value="InterPro"/>
</dbReference>
<keyword evidence="10" id="KW-1185">Reference proteome</keyword>
<dbReference type="OrthoDB" id="4510254at2"/>